<dbReference type="AlphaFoldDB" id="A0A645ASQ3"/>
<sequence>MPDRGEKFIAIDPAFWPKYNAMVLANPNVITNRLSNFVSFYGIATYAYKHKYILNFNVRADGSNKFGQDKSARFLPIWSLSAKANLHNEKFFKNIEWLNELAIKGSMGVQGNVSDEQTPSLILQGGPLDPLTQEYMNYLSKLPNPKLRWEKTTAYNIALDFSVLNNRISGTFEYYYKKGVDQIITKTVSPTTGFGSMSLNAGDIVNKGYEVILNFVPVRMKDWTWSLSFNGAKNTNNVVRSGLSSNYSYVEYINGTAVLANTPVNTFFSYKYAGLDSRGLPKFYDIDELPGDTKQSMFDKAFVKSGTRIPDIQGGFGSTLKYKNITLNLFFTYSLGAKIRLNNLYSDSGQRLPQPQQNMSDEFVNRWRQAGDENFTNIPVLSGDQLPMFGFGSTRAFEIANNMWQMYNKSDLRVVSADHVRLRTASIRYQIPENICKKAGLGNAYVKFEGNNLLLFASKKLRGQDPDQISLGGQTSPLLPSYSVSIDITF</sequence>
<comment type="subcellular location">
    <subcellularLocation>
        <location evidence="1">Cell outer membrane</location>
        <topology evidence="1">Multi-pass membrane protein</topology>
    </subcellularLocation>
</comment>
<name>A0A645ASQ3_9ZZZZ</name>
<keyword evidence="5" id="KW-0998">Cell outer membrane</keyword>
<dbReference type="Gene3D" id="2.40.170.20">
    <property type="entry name" value="TonB-dependent receptor, beta-barrel domain"/>
    <property type="match status" value="1"/>
</dbReference>
<keyword evidence="3" id="KW-0812">Transmembrane</keyword>
<evidence type="ECO:0000256" key="3">
    <source>
        <dbReference type="ARBA" id="ARBA00022692"/>
    </source>
</evidence>
<evidence type="ECO:0000256" key="2">
    <source>
        <dbReference type="ARBA" id="ARBA00022448"/>
    </source>
</evidence>
<reference evidence="6" key="1">
    <citation type="submission" date="2019-08" db="EMBL/GenBank/DDBJ databases">
        <authorList>
            <person name="Kucharzyk K."/>
            <person name="Murdoch R.W."/>
            <person name="Higgins S."/>
            <person name="Loffler F."/>
        </authorList>
    </citation>
    <scope>NUCLEOTIDE SEQUENCE</scope>
</reference>
<evidence type="ECO:0000313" key="6">
    <source>
        <dbReference type="EMBL" id="MPM56140.1"/>
    </source>
</evidence>
<dbReference type="EMBL" id="VSSQ01015605">
    <property type="protein sequence ID" value="MPM56140.1"/>
    <property type="molecule type" value="Genomic_DNA"/>
</dbReference>
<dbReference type="InterPro" id="IPR039426">
    <property type="entry name" value="TonB-dep_rcpt-like"/>
</dbReference>
<protein>
    <submittedName>
        <fullName evidence="6">Uncharacterized protein</fullName>
    </submittedName>
</protein>
<dbReference type="GO" id="GO:0009279">
    <property type="term" value="C:cell outer membrane"/>
    <property type="evidence" value="ECO:0007669"/>
    <property type="project" value="UniProtKB-SubCell"/>
</dbReference>
<dbReference type="PROSITE" id="PS52016">
    <property type="entry name" value="TONB_DEPENDENT_REC_3"/>
    <property type="match status" value="1"/>
</dbReference>
<dbReference type="SUPFAM" id="SSF56935">
    <property type="entry name" value="Porins"/>
    <property type="match status" value="1"/>
</dbReference>
<evidence type="ECO:0000256" key="1">
    <source>
        <dbReference type="ARBA" id="ARBA00004571"/>
    </source>
</evidence>
<evidence type="ECO:0000256" key="4">
    <source>
        <dbReference type="ARBA" id="ARBA00023136"/>
    </source>
</evidence>
<proteinExistence type="predicted"/>
<gene>
    <name evidence="6" type="ORF">SDC9_102940</name>
</gene>
<keyword evidence="4" id="KW-0472">Membrane</keyword>
<accession>A0A645ASQ3</accession>
<comment type="caution">
    <text evidence="6">The sequence shown here is derived from an EMBL/GenBank/DDBJ whole genome shotgun (WGS) entry which is preliminary data.</text>
</comment>
<keyword evidence="2" id="KW-0813">Transport</keyword>
<organism evidence="6">
    <name type="scientific">bioreactor metagenome</name>
    <dbReference type="NCBI Taxonomy" id="1076179"/>
    <lineage>
        <taxon>unclassified sequences</taxon>
        <taxon>metagenomes</taxon>
        <taxon>ecological metagenomes</taxon>
    </lineage>
</organism>
<dbReference type="InterPro" id="IPR036942">
    <property type="entry name" value="Beta-barrel_TonB_sf"/>
</dbReference>
<evidence type="ECO:0000256" key="5">
    <source>
        <dbReference type="ARBA" id="ARBA00023237"/>
    </source>
</evidence>